<comment type="caution">
    <text evidence="1">The sequence shown here is derived from an EMBL/GenBank/DDBJ whole genome shotgun (WGS) entry which is preliminary data.</text>
</comment>
<organism evidence="1 2">
    <name type="scientific">Eumeta variegata</name>
    <name type="common">Bagworm moth</name>
    <name type="synonym">Eumeta japonica</name>
    <dbReference type="NCBI Taxonomy" id="151549"/>
    <lineage>
        <taxon>Eukaryota</taxon>
        <taxon>Metazoa</taxon>
        <taxon>Ecdysozoa</taxon>
        <taxon>Arthropoda</taxon>
        <taxon>Hexapoda</taxon>
        <taxon>Insecta</taxon>
        <taxon>Pterygota</taxon>
        <taxon>Neoptera</taxon>
        <taxon>Endopterygota</taxon>
        <taxon>Lepidoptera</taxon>
        <taxon>Glossata</taxon>
        <taxon>Ditrysia</taxon>
        <taxon>Tineoidea</taxon>
        <taxon>Psychidae</taxon>
        <taxon>Oiketicinae</taxon>
        <taxon>Eumeta</taxon>
    </lineage>
</organism>
<evidence type="ECO:0000313" key="2">
    <source>
        <dbReference type="Proteomes" id="UP000299102"/>
    </source>
</evidence>
<keyword evidence="2" id="KW-1185">Reference proteome</keyword>
<name>A0A4C1V9E2_EUMVA</name>
<dbReference type="EMBL" id="BGZK01000302">
    <property type="protein sequence ID" value="GBP35299.1"/>
    <property type="molecule type" value="Genomic_DNA"/>
</dbReference>
<dbReference type="OrthoDB" id="10049357at2759"/>
<protein>
    <submittedName>
        <fullName evidence="1">Uncharacterized protein</fullName>
    </submittedName>
</protein>
<proteinExistence type="predicted"/>
<evidence type="ECO:0000313" key="1">
    <source>
        <dbReference type="EMBL" id="GBP35299.1"/>
    </source>
</evidence>
<reference evidence="1 2" key="1">
    <citation type="journal article" date="2019" name="Commun. Biol.">
        <title>The bagworm genome reveals a unique fibroin gene that provides high tensile strength.</title>
        <authorList>
            <person name="Kono N."/>
            <person name="Nakamura H."/>
            <person name="Ohtoshi R."/>
            <person name="Tomita M."/>
            <person name="Numata K."/>
            <person name="Arakawa K."/>
        </authorList>
    </citation>
    <scope>NUCLEOTIDE SEQUENCE [LARGE SCALE GENOMIC DNA]</scope>
</reference>
<dbReference type="PANTHER" id="PTHR47331">
    <property type="entry name" value="PHD-TYPE DOMAIN-CONTAINING PROTEIN"/>
    <property type="match status" value="1"/>
</dbReference>
<accession>A0A4C1V9E2</accession>
<dbReference type="Proteomes" id="UP000299102">
    <property type="component" value="Unassembled WGS sequence"/>
</dbReference>
<sequence length="141" mass="15830">MLLISEALTLRCMRRIKVGSLHYRNTKPPSVSTGVLFLWGVSHMGKAWIRLDRSIKVVLHSTLREQTPQEKVLQTLLVEAEHGVNGHPLTHVSVNPADPETLTPNNFLIGLLLGLPVTGLCDEISRASWRRTQFLADQFRS</sequence>
<gene>
    <name evidence="1" type="ORF">EVAR_20672_1</name>
</gene>
<dbReference type="AlphaFoldDB" id="A0A4C1V9E2"/>